<reference evidence="2 3" key="1">
    <citation type="submission" date="2017-11" db="EMBL/GenBank/DDBJ databases">
        <title>De-novo sequencing of pomegranate (Punica granatum L.) genome.</title>
        <authorList>
            <person name="Akparov Z."/>
            <person name="Amiraslanov A."/>
            <person name="Hajiyeva S."/>
            <person name="Abbasov M."/>
            <person name="Kaur K."/>
            <person name="Hamwieh A."/>
            <person name="Solovyev V."/>
            <person name="Salamov A."/>
            <person name="Braich B."/>
            <person name="Kosarev P."/>
            <person name="Mahmoud A."/>
            <person name="Hajiyev E."/>
            <person name="Babayeva S."/>
            <person name="Izzatullayeva V."/>
            <person name="Mammadov A."/>
            <person name="Mammadov A."/>
            <person name="Sharifova S."/>
            <person name="Ojaghi J."/>
            <person name="Eynullazada K."/>
            <person name="Bayramov B."/>
            <person name="Abdulazimova A."/>
            <person name="Shahmuradov I."/>
        </authorList>
    </citation>
    <scope>NUCLEOTIDE SEQUENCE [LARGE SCALE GENOMIC DNA]</scope>
    <source>
        <strain evidence="3">cv. AG2017</strain>
        <tissue evidence="2">Leaf</tissue>
    </source>
</reference>
<dbReference type="AlphaFoldDB" id="A0A2I0K377"/>
<name>A0A2I0K377_PUNGR</name>
<evidence type="ECO:0000313" key="3">
    <source>
        <dbReference type="Proteomes" id="UP000233551"/>
    </source>
</evidence>
<feature type="compositionally biased region" description="Polar residues" evidence="1">
    <location>
        <begin position="139"/>
        <end position="148"/>
    </location>
</feature>
<accession>A0A2I0K377</accession>
<proteinExistence type="predicted"/>
<feature type="region of interest" description="Disordered" evidence="1">
    <location>
        <begin position="88"/>
        <end position="150"/>
    </location>
</feature>
<feature type="compositionally biased region" description="Low complexity" evidence="1">
    <location>
        <begin position="100"/>
        <end position="121"/>
    </location>
</feature>
<dbReference type="STRING" id="22663.A0A2I0K377"/>
<evidence type="ECO:0000313" key="2">
    <source>
        <dbReference type="EMBL" id="PKI63002.1"/>
    </source>
</evidence>
<dbReference type="EMBL" id="PGOL01000914">
    <property type="protein sequence ID" value="PKI63002.1"/>
    <property type="molecule type" value="Genomic_DNA"/>
</dbReference>
<sequence>MAAFGFFVFSGYPGKDSPSYSPSLPPQKLNSNLQLPYLDAICYQPPTKIRFSRWNNANAERFNEYRCSQYEIEDDIRRERCFNSATKMAQIDDPDTAQPSSDATFKSTSNSSSPSSPSIPSRKSKYSQPHPAFKKISKVQKTQIAGSTDTDDQALVNRTANVALTDDRGYRSLATAEIETLAARTLTRRRIKSRRSSNVLRTSCISIPFPFAEEPLDDEDEDSHLEIAWGLI</sequence>
<protein>
    <submittedName>
        <fullName evidence="2">Uncharacterized protein</fullName>
    </submittedName>
</protein>
<gene>
    <name evidence="2" type="ORF">CRG98_016641</name>
</gene>
<dbReference type="Proteomes" id="UP000233551">
    <property type="component" value="Unassembled WGS sequence"/>
</dbReference>
<evidence type="ECO:0000256" key="1">
    <source>
        <dbReference type="SAM" id="MobiDB-lite"/>
    </source>
</evidence>
<organism evidence="2 3">
    <name type="scientific">Punica granatum</name>
    <name type="common">Pomegranate</name>
    <dbReference type="NCBI Taxonomy" id="22663"/>
    <lineage>
        <taxon>Eukaryota</taxon>
        <taxon>Viridiplantae</taxon>
        <taxon>Streptophyta</taxon>
        <taxon>Embryophyta</taxon>
        <taxon>Tracheophyta</taxon>
        <taxon>Spermatophyta</taxon>
        <taxon>Magnoliopsida</taxon>
        <taxon>eudicotyledons</taxon>
        <taxon>Gunneridae</taxon>
        <taxon>Pentapetalae</taxon>
        <taxon>rosids</taxon>
        <taxon>malvids</taxon>
        <taxon>Myrtales</taxon>
        <taxon>Lythraceae</taxon>
        <taxon>Punica</taxon>
    </lineage>
</organism>
<keyword evidence="3" id="KW-1185">Reference proteome</keyword>
<comment type="caution">
    <text evidence="2">The sequence shown here is derived from an EMBL/GenBank/DDBJ whole genome shotgun (WGS) entry which is preliminary data.</text>
</comment>